<sequence>MAKRIQLVLNQDVNKLGKLGDLIDVAPGYARNYLLPKNLATFVTPGVLKQVERRKELERQRQEELKQKAIEQKTALENVGSFKIAKQAGENQAIFGTVTSQDVVDIIQGATEMEIDRRGITIPDIGSLGTYQAEIKLHSDVTAKVKIEVVANE</sequence>
<dbReference type="AlphaFoldDB" id="A0A8J7JYF3"/>
<dbReference type="PROSITE" id="PS00651">
    <property type="entry name" value="RIBOSOMAL_L9"/>
    <property type="match status" value="1"/>
</dbReference>
<evidence type="ECO:0000256" key="6">
    <source>
        <dbReference type="ARBA" id="ARBA00035292"/>
    </source>
</evidence>
<dbReference type="GO" id="GO:0003735">
    <property type="term" value="F:structural constituent of ribosome"/>
    <property type="evidence" value="ECO:0007669"/>
    <property type="project" value="InterPro"/>
</dbReference>
<feature type="coiled-coil region" evidence="8">
    <location>
        <begin position="47"/>
        <end position="79"/>
    </location>
</feature>
<evidence type="ECO:0000256" key="1">
    <source>
        <dbReference type="ARBA" id="ARBA00010605"/>
    </source>
</evidence>
<dbReference type="InterPro" id="IPR000244">
    <property type="entry name" value="Ribosomal_bL9"/>
</dbReference>
<dbReference type="Proteomes" id="UP000620559">
    <property type="component" value="Unassembled WGS sequence"/>
</dbReference>
<evidence type="ECO:0000313" key="10">
    <source>
        <dbReference type="EMBL" id="MBE9211231.1"/>
    </source>
</evidence>
<organism evidence="10 11">
    <name type="scientific">Plectonema cf. radiosum LEGE 06105</name>
    <dbReference type="NCBI Taxonomy" id="945769"/>
    <lineage>
        <taxon>Bacteria</taxon>
        <taxon>Bacillati</taxon>
        <taxon>Cyanobacteriota</taxon>
        <taxon>Cyanophyceae</taxon>
        <taxon>Oscillatoriophycideae</taxon>
        <taxon>Oscillatoriales</taxon>
        <taxon>Microcoleaceae</taxon>
        <taxon>Plectonema</taxon>
    </lineage>
</organism>
<reference evidence="10" key="1">
    <citation type="submission" date="2020-10" db="EMBL/GenBank/DDBJ databases">
        <authorList>
            <person name="Castelo-Branco R."/>
            <person name="Eusebio N."/>
            <person name="Adriana R."/>
            <person name="Vieira A."/>
            <person name="Brugerolle De Fraissinette N."/>
            <person name="Rezende De Castro R."/>
            <person name="Schneider M.P."/>
            <person name="Vasconcelos V."/>
            <person name="Leao P.N."/>
        </authorList>
    </citation>
    <scope>NUCLEOTIDE SEQUENCE</scope>
    <source>
        <strain evidence="10">LEGE 06105</strain>
    </source>
</reference>
<evidence type="ECO:0000256" key="3">
    <source>
        <dbReference type="ARBA" id="ARBA00022884"/>
    </source>
</evidence>
<dbReference type="GO" id="GO:1990904">
    <property type="term" value="C:ribonucleoprotein complex"/>
    <property type="evidence" value="ECO:0007669"/>
    <property type="project" value="UniProtKB-KW"/>
</dbReference>
<dbReference type="GO" id="GO:0006412">
    <property type="term" value="P:translation"/>
    <property type="evidence" value="ECO:0007669"/>
    <property type="project" value="UniProtKB-UniRule"/>
</dbReference>
<evidence type="ECO:0000256" key="5">
    <source>
        <dbReference type="ARBA" id="ARBA00023274"/>
    </source>
</evidence>
<accession>A0A8J7JYF3</accession>
<evidence type="ECO:0000256" key="7">
    <source>
        <dbReference type="HAMAP-Rule" id="MF_00503"/>
    </source>
</evidence>
<dbReference type="Gene3D" id="3.10.430.100">
    <property type="entry name" value="Ribosomal protein L9, C-terminal domain"/>
    <property type="match status" value="1"/>
</dbReference>
<dbReference type="SUPFAM" id="SSF55658">
    <property type="entry name" value="L9 N-domain-like"/>
    <property type="match status" value="1"/>
</dbReference>
<dbReference type="EMBL" id="JADEWL010000001">
    <property type="protein sequence ID" value="MBE9211231.1"/>
    <property type="molecule type" value="Genomic_DNA"/>
</dbReference>
<dbReference type="Pfam" id="PF01281">
    <property type="entry name" value="Ribosomal_L9_N"/>
    <property type="match status" value="1"/>
</dbReference>
<dbReference type="Gene3D" id="3.40.5.10">
    <property type="entry name" value="Ribosomal protein L9, N-terminal domain"/>
    <property type="match status" value="1"/>
</dbReference>
<dbReference type="Pfam" id="PF03948">
    <property type="entry name" value="Ribosomal_L9_C"/>
    <property type="match status" value="1"/>
</dbReference>
<evidence type="ECO:0000313" key="11">
    <source>
        <dbReference type="Proteomes" id="UP000620559"/>
    </source>
</evidence>
<keyword evidence="4 7" id="KW-0689">Ribosomal protein</keyword>
<dbReference type="InterPro" id="IPR036935">
    <property type="entry name" value="Ribosomal_bL9_N_sf"/>
</dbReference>
<protein>
    <recommendedName>
        <fullName evidence="6 7">Large ribosomal subunit protein bL9</fullName>
    </recommendedName>
</protein>
<evidence type="ECO:0000259" key="9">
    <source>
        <dbReference type="PROSITE" id="PS00651"/>
    </source>
</evidence>
<dbReference type="GO" id="GO:0005840">
    <property type="term" value="C:ribosome"/>
    <property type="evidence" value="ECO:0007669"/>
    <property type="project" value="UniProtKB-KW"/>
</dbReference>
<dbReference type="InterPro" id="IPR036791">
    <property type="entry name" value="Ribosomal_bL9_C_sf"/>
</dbReference>
<comment type="function">
    <text evidence="7">Binds to the 23S rRNA.</text>
</comment>
<name>A0A8J7JYF3_9CYAN</name>
<dbReference type="SUPFAM" id="SSF55653">
    <property type="entry name" value="Ribosomal protein L9 C-domain"/>
    <property type="match status" value="1"/>
</dbReference>
<evidence type="ECO:0000256" key="8">
    <source>
        <dbReference type="SAM" id="Coils"/>
    </source>
</evidence>
<feature type="domain" description="Ribosomal protein L9" evidence="9">
    <location>
        <begin position="17"/>
        <end position="44"/>
    </location>
</feature>
<comment type="caution">
    <text evidence="10">The sequence shown here is derived from an EMBL/GenBank/DDBJ whole genome shotgun (WGS) entry which is preliminary data.</text>
</comment>
<gene>
    <name evidence="7 10" type="primary">rplI</name>
    <name evidence="7" type="synonym">rpl9</name>
    <name evidence="10" type="ORF">IQ247_00605</name>
</gene>
<keyword evidence="3 7" id="KW-0694">RNA-binding</keyword>
<comment type="similarity">
    <text evidence="1 7">Belongs to the bacterial ribosomal protein bL9 family.</text>
</comment>
<dbReference type="NCBIfam" id="TIGR00158">
    <property type="entry name" value="L9"/>
    <property type="match status" value="1"/>
</dbReference>
<dbReference type="InterPro" id="IPR020070">
    <property type="entry name" value="Ribosomal_bL9_N"/>
</dbReference>
<dbReference type="PANTHER" id="PTHR21368">
    <property type="entry name" value="50S RIBOSOMAL PROTEIN L9"/>
    <property type="match status" value="1"/>
</dbReference>
<dbReference type="RefSeq" id="WP_193915747.1">
    <property type="nucleotide sequence ID" value="NZ_JADEWL010000001.1"/>
</dbReference>
<keyword evidence="5 7" id="KW-0687">Ribonucleoprotein</keyword>
<proteinExistence type="inferred from homology"/>
<dbReference type="InterPro" id="IPR009027">
    <property type="entry name" value="Ribosomal_bL9/RNase_H1_N"/>
</dbReference>
<dbReference type="InterPro" id="IPR020594">
    <property type="entry name" value="Ribosomal_bL9_bac/chp"/>
</dbReference>
<keyword evidence="8" id="KW-0175">Coiled coil</keyword>
<evidence type="ECO:0000256" key="2">
    <source>
        <dbReference type="ARBA" id="ARBA00022730"/>
    </source>
</evidence>
<dbReference type="HAMAP" id="MF_00503">
    <property type="entry name" value="Ribosomal_bL9"/>
    <property type="match status" value="1"/>
</dbReference>
<evidence type="ECO:0000256" key="4">
    <source>
        <dbReference type="ARBA" id="ARBA00022980"/>
    </source>
</evidence>
<dbReference type="InterPro" id="IPR020069">
    <property type="entry name" value="Ribosomal_bL9_C"/>
</dbReference>
<keyword evidence="11" id="KW-1185">Reference proteome</keyword>
<dbReference type="GO" id="GO:0019843">
    <property type="term" value="F:rRNA binding"/>
    <property type="evidence" value="ECO:0007669"/>
    <property type="project" value="UniProtKB-UniRule"/>
</dbReference>
<keyword evidence="2 7" id="KW-0699">rRNA-binding</keyword>